<comment type="caution">
    <text evidence="2">The sequence shown here is derived from an EMBL/GenBank/DDBJ whole genome shotgun (WGS) entry which is preliminary data.</text>
</comment>
<evidence type="ECO:0000256" key="1">
    <source>
        <dbReference type="SAM" id="MobiDB-lite"/>
    </source>
</evidence>
<dbReference type="AlphaFoldDB" id="A0A8J3KAL2"/>
<reference evidence="2 3" key="1">
    <citation type="submission" date="2021-01" db="EMBL/GenBank/DDBJ databases">
        <title>Whole genome shotgun sequence of Catellatospora citrea NBRC 14495.</title>
        <authorList>
            <person name="Komaki H."/>
            <person name="Tamura T."/>
        </authorList>
    </citation>
    <scope>NUCLEOTIDE SEQUENCE [LARGE SCALE GENOMIC DNA]</scope>
    <source>
        <strain evidence="2 3">NBRC 14495</strain>
    </source>
</reference>
<feature type="region of interest" description="Disordered" evidence="1">
    <location>
        <begin position="53"/>
        <end position="83"/>
    </location>
</feature>
<dbReference type="Proteomes" id="UP000659904">
    <property type="component" value="Unassembled WGS sequence"/>
</dbReference>
<evidence type="ECO:0008006" key="4">
    <source>
        <dbReference type="Google" id="ProtNLM"/>
    </source>
</evidence>
<proteinExistence type="predicted"/>
<keyword evidence="3" id="KW-1185">Reference proteome</keyword>
<name>A0A8J3KAL2_9ACTN</name>
<protein>
    <recommendedName>
        <fullName evidence="4">Septum formation initiator</fullName>
    </recommendedName>
</protein>
<sequence length="158" mass="15819">MRRGTVVMAAGWLVAAVVTAAVAVAGVDTIGAGLLGGSGQHPVLSSDDVDRLLADELGRSPSAQPSPGVATPAPTGQPSASAAIRSLSTAGGVVHASCAGGAVTLASWSPAQGYRADDPEPGPAKEARIKFKRDKNEMRVVVTCQGAEPVARVIPDND</sequence>
<dbReference type="RefSeq" id="WP_120322109.1">
    <property type="nucleotide sequence ID" value="NZ_BONH01000021.1"/>
</dbReference>
<dbReference type="EMBL" id="BONH01000021">
    <property type="protein sequence ID" value="GIF99482.1"/>
    <property type="molecule type" value="Genomic_DNA"/>
</dbReference>
<gene>
    <name evidence="2" type="ORF">Cci01nite_45760</name>
</gene>
<organism evidence="2 3">
    <name type="scientific">Catellatospora citrea</name>
    <dbReference type="NCBI Taxonomy" id="53366"/>
    <lineage>
        <taxon>Bacteria</taxon>
        <taxon>Bacillati</taxon>
        <taxon>Actinomycetota</taxon>
        <taxon>Actinomycetes</taxon>
        <taxon>Micromonosporales</taxon>
        <taxon>Micromonosporaceae</taxon>
        <taxon>Catellatospora</taxon>
    </lineage>
</organism>
<accession>A0A8J3KAL2</accession>
<evidence type="ECO:0000313" key="2">
    <source>
        <dbReference type="EMBL" id="GIF99482.1"/>
    </source>
</evidence>
<evidence type="ECO:0000313" key="3">
    <source>
        <dbReference type="Proteomes" id="UP000659904"/>
    </source>
</evidence>